<evidence type="ECO:0000256" key="8">
    <source>
        <dbReference type="PIRSR" id="PIRSR602401-1"/>
    </source>
</evidence>
<evidence type="ECO:0000256" key="5">
    <source>
        <dbReference type="ARBA" id="ARBA00023002"/>
    </source>
</evidence>
<accession>A0AAN9Z248</accession>
<dbReference type="InterPro" id="IPR001128">
    <property type="entry name" value="Cyt_P450"/>
</dbReference>
<dbReference type="PROSITE" id="PS00086">
    <property type="entry name" value="CYTOCHROME_P450"/>
    <property type="match status" value="1"/>
</dbReference>
<keyword evidence="4 8" id="KW-0479">Metal-binding</keyword>
<dbReference type="PRINTS" id="PR00463">
    <property type="entry name" value="EP450I"/>
</dbReference>
<dbReference type="AlphaFoldDB" id="A0AAN9Z248"/>
<dbReference type="Gene3D" id="1.10.630.10">
    <property type="entry name" value="Cytochrome P450"/>
    <property type="match status" value="1"/>
</dbReference>
<dbReference type="GO" id="GO:0005506">
    <property type="term" value="F:iron ion binding"/>
    <property type="evidence" value="ECO:0007669"/>
    <property type="project" value="InterPro"/>
</dbReference>
<comment type="caution">
    <text evidence="10">The sequence shown here is derived from an EMBL/GenBank/DDBJ whole genome shotgun (WGS) entry which is preliminary data.</text>
</comment>
<dbReference type="PANTHER" id="PTHR24279">
    <property type="entry name" value="CYTOCHROME P450"/>
    <property type="match status" value="1"/>
</dbReference>
<dbReference type="InterPro" id="IPR017972">
    <property type="entry name" value="Cyt_P450_CS"/>
</dbReference>
<reference evidence="10 11" key="1">
    <citation type="submission" date="2024-03" db="EMBL/GenBank/DDBJ databases">
        <title>The genome assembly and annotation of the cricket Gryllus longicercus Weissman &amp; Gray.</title>
        <authorList>
            <person name="Szrajer S."/>
            <person name="Gray D."/>
            <person name="Ylla G."/>
        </authorList>
    </citation>
    <scope>NUCLEOTIDE SEQUENCE [LARGE SCALE GENOMIC DNA]</scope>
    <source>
        <strain evidence="10">DAG 2021-001</strain>
        <tissue evidence="10">Whole body minus gut</tissue>
    </source>
</reference>
<evidence type="ECO:0000256" key="3">
    <source>
        <dbReference type="ARBA" id="ARBA00022617"/>
    </source>
</evidence>
<sequence>MLLTTSVRAACARAGAGAGAGRARSSVAAATATVAAPSDAADARPADWERARPFQDIPGPKPLPLLGNTPRFLPGIGEYGKKDMLELQHMLRRQYGDMVRVSNVLGRKDMLWVFDPKITEKMYRNEGKWPIREGIKTIHYYRTVQRKEKFEGALGTVSTQGKEWYDFRTQVNQPLMQRKSANQYYTPVNDVAEDFIARMRDLRDENNELPADFINELYKWSLESITMVALDTRIGCLAPNLPKNSEPQGLIDAVQVMLEAFYKLDLKPSLWRIMSTPMWRRFVGAMDYLTDVAEKYINEAIANKKKNPDRPPSILEKLMEKDPKVARVMASDMLVGGVDTTSHLSASLLFHLAKNPEVQRRLREEMRRVLPSKTTVITEDLTNEMPYLKACLKESLRIFPIAMANVRETPADVVLGDYQVPKGTDVMMCHMVMSRDEKNFARPMEFVPERWVRGSPEAHTASPFATMPFGFGPRMCIGRRFAEMEVFTLVAKVIRNFWVEYHYGDELLFESKTLNSISMPLKFRLIDQD</sequence>
<organism evidence="10 11">
    <name type="scientific">Gryllus longicercus</name>
    <dbReference type="NCBI Taxonomy" id="2509291"/>
    <lineage>
        <taxon>Eukaryota</taxon>
        <taxon>Metazoa</taxon>
        <taxon>Ecdysozoa</taxon>
        <taxon>Arthropoda</taxon>
        <taxon>Hexapoda</taxon>
        <taxon>Insecta</taxon>
        <taxon>Pterygota</taxon>
        <taxon>Neoptera</taxon>
        <taxon>Polyneoptera</taxon>
        <taxon>Orthoptera</taxon>
        <taxon>Ensifera</taxon>
        <taxon>Gryllidea</taxon>
        <taxon>Grylloidea</taxon>
        <taxon>Gryllidae</taxon>
        <taxon>Gryllinae</taxon>
        <taxon>Gryllus</taxon>
    </lineage>
</organism>
<dbReference type="FunFam" id="1.10.630.10:FF:000006">
    <property type="entry name" value="Cytochrome P450 302a1, mitochondrial"/>
    <property type="match status" value="1"/>
</dbReference>
<evidence type="ECO:0000256" key="4">
    <source>
        <dbReference type="ARBA" id="ARBA00022723"/>
    </source>
</evidence>
<dbReference type="SUPFAM" id="SSF48264">
    <property type="entry name" value="Cytochrome P450"/>
    <property type="match status" value="1"/>
</dbReference>
<dbReference type="PANTHER" id="PTHR24279:SF120">
    <property type="entry name" value="CYTOCHROME P450"/>
    <property type="match status" value="1"/>
</dbReference>
<comment type="cofactor">
    <cofactor evidence="1 8">
        <name>heme</name>
        <dbReference type="ChEBI" id="CHEBI:30413"/>
    </cofactor>
</comment>
<comment type="similarity">
    <text evidence="2 9">Belongs to the cytochrome P450 family.</text>
</comment>
<dbReference type="CDD" id="cd11054">
    <property type="entry name" value="CYP24A1-like"/>
    <property type="match status" value="1"/>
</dbReference>
<keyword evidence="6 8" id="KW-0408">Iron</keyword>
<protein>
    <recommendedName>
        <fullName evidence="12">Cytochrome P450</fullName>
    </recommendedName>
</protein>
<proteinExistence type="inferred from homology"/>
<dbReference type="GO" id="GO:0016705">
    <property type="term" value="F:oxidoreductase activity, acting on paired donors, with incorporation or reduction of molecular oxygen"/>
    <property type="evidence" value="ECO:0007669"/>
    <property type="project" value="InterPro"/>
</dbReference>
<keyword evidence="5 9" id="KW-0560">Oxidoreductase</keyword>
<dbReference type="InterPro" id="IPR002401">
    <property type="entry name" value="Cyt_P450_E_grp-I"/>
</dbReference>
<name>A0AAN9Z248_9ORTH</name>
<dbReference type="InterPro" id="IPR050479">
    <property type="entry name" value="CYP11_CYP27_families"/>
</dbReference>
<feature type="binding site" description="axial binding residue" evidence="8">
    <location>
        <position position="476"/>
    </location>
    <ligand>
        <name>heme</name>
        <dbReference type="ChEBI" id="CHEBI:30413"/>
    </ligand>
    <ligandPart>
        <name>Fe</name>
        <dbReference type="ChEBI" id="CHEBI:18248"/>
    </ligandPart>
</feature>
<evidence type="ECO:0000256" key="6">
    <source>
        <dbReference type="ARBA" id="ARBA00023004"/>
    </source>
</evidence>
<dbReference type="GO" id="GO:0004497">
    <property type="term" value="F:monooxygenase activity"/>
    <property type="evidence" value="ECO:0007669"/>
    <property type="project" value="UniProtKB-KW"/>
</dbReference>
<evidence type="ECO:0000256" key="7">
    <source>
        <dbReference type="ARBA" id="ARBA00023033"/>
    </source>
</evidence>
<dbReference type="PRINTS" id="PR00385">
    <property type="entry name" value="P450"/>
</dbReference>
<evidence type="ECO:0008006" key="12">
    <source>
        <dbReference type="Google" id="ProtNLM"/>
    </source>
</evidence>
<dbReference type="InterPro" id="IPR036396">
    <property type="entry name" value="Cyt_P450_sf"/>
</dbReference>
<keyword evidence="7 9" id="KW-0503">Monooxygenase</keyword>
<gene>
    <name evidence="10" type="ORF">R5R35_011521</name>
</gene>
<keyword evidence="3 8" id="KW-0349">Heme</keyword>
<evidence type="ECO:0000313" key="10">
    <source>
        <dbReference type="EMBL" id="KAK7793313.1"/>
    </source>
</evidence>
<evidence type="ECO:0000256" key="9">
    <source>
        <dbReference type="RuleBase" id="RU000461"/>
    </source>
</evidence>
<dbReference type="Proteomes" id="UP001378592">
    <property type="component" value="Unassembled WGS sequence"/>
</dbReference>
<evidence type="ECO:0000313" key="11">
    <source>
        <dbReference type="Proteomes" id="UP001378592"/>
    </source>
</evidence>
<dbReference type="GO" id="GO:0020037">
    <property type="term" value="F:heme binding"/>
    <property type="evidence" value="ECO:0007669"/>
    <property type="project" value="InterPro"/>
</dbReference>
<evidence type="ECO:0000256" key="2">
    <source>
        <dbReference type="ARBA" id="ARBA00010617"/>
    </source>
</evidence>
<evidence type="ECO:0000256" key="1">
    <source>
        <dbReference type="ARBA" id="ARBA00001971"/>
    </source>
</evidence>
<keyword evidence="11" id="KW-1185">Reference proteome</keyword>
<dbReference type="EMBL" id="JAZDUA010000388">
    <property type="protein sequence ID" value="KAK7793313.1"/>
    <property type="molecule type" value="Genomic_DNA"/>
</dbReference>
<dbReference type="Pfam" id="PF00067">
    <property type="entry name" value="p450"/>
    <property type="match status" value="1"/>
</dbReference>